<accession>A0A3N4Z5X0</accession>
<dbReference type="PANTHER" id="PTHR43798">
    <property type="entry name" value="MONOACYLGLYCEROL LIPASE"/>
    <property type="match status" value="1"/>
</dbReference>
<organism evidence="3 4">
    <name type="scientific">Georgenia muralis</name>
    <dbReference type="NCBI Taxonomy" id="154117"/>
    <lineage>
        <taxon>Bacteria</taxon>
        <taxon>Bacillati</taxon>
        <taxon>Actinomycetota</taxon>
        <taxon>Actinomycetes</taxon>
        <taxon>Micrococcales</taxon>
        <taxon>Bogoriellaceae</taxon>
        <taxon>Georgenia</taxon>
    </lineage>
</organism>
<evidence type="ECO:0000256" key="1">
    <source>
        <dbReference type="ARBA" id="ARBA00022801"/>
    </source>
</evidence>
<gene>
    <name evidence="3" type="ORF">EDD32_1667</name>
</gene>
<evidence type="ECO:0000313" key="4">
    <source>
        <dbReference type="Proteomes" id="UP000280726"/>
    </source>
</evidence>
<dbReference type="InterPro" id="IPR000073">
    <property type="entry name" value="AB_hydrolase_1"/>
</dbReference>
<sequence>MRYRQLDVAVDGGLLHAGVWGDDDAPTVLAVHGITATHRAWGWLAGVLPGVRVVAPDLRGRGRSNHLPGPFGMARHADDLAALVDHLGAGPVVLVGHSMGGFASVVLAYRRPELVTSLVLVDGGLPLEVPAGADPDTLMRAVLGPAAARLAMTFQDERAYHDFWRAHPAFAGAFDGPSVPDRLDAAGATDAADGAGARASADDLRRYFDYDLEPADGGGLRPTSRLEAVTGDQRELVTGASLLPALDALTAPALFLRAPRGLLDGDPLYDAGHVERWAARLPSLRTAEVPGVNHYTIIMGTAGAGAVAQHVSHQLEGARR</sequence>
<dbReference type="SUPFAM" id="SSF53474">
    <property type="entry name" value="alpha/beta-Hydrolases"/>
    <property type="match status" value="1"/>
</dbReference>
<evidence type="ECO:0000313" key="3">
    <source>
        <dbReference type="EMBL" id="RPF27196.1"/>
    </source>
</evidence>
<dbReference type="RefSeq" id="WP_123916569.1">
    <property type="nucleotide sequence ID" value="NZ_RKRA01000001.1"/>
</dbReference>
<dbReference type="Pfam" id="PF00561">
    <property type="entry name" value="Abhydrolase_1"/>
    <property type="match status" value="1"/>
</dbReference>
<proteinExistence type="predicted"/>
<dbReference type="InterPro" id="IPR029058">
    <property type="entry name" value="AB_hydrolase_fold"/>
</dbReference>
<dbReference type="AlphaFoldDB" id="A0A3N4Z5X0"/>
<protein>
    <submittedName>
        <fullName evidence="3">Pimeloyl-ACP methyl ester carboxylesterase</fullName>
    </submittedName>
</protein>
<dbReference type="OrthoDB" id="63962at2"/>
<keyword evidence="4" id="KW-1185">Reference proteome</keyword>
<dbReference type="GO" id="GO:0016020">
    <property type="term" value="C:membrane"/>
    <property type="evidence" value="ECO:0007669"/>
    <property type="project" value="TreeGrafter"/>
</dbReference>
<dbReference type="Gene3D" id="3.40.50.1820">
    <property type="entry name" value="alpha/beta hydrolase"/>
    <property type="match status" value="1"/>
</dbReference>
<reference evidence="3 4" key="1">
    <citation type="submission" date="2018-11" db="EMBL/GenBank/DDBJ databases">
        <title>Sequencing the genomes of 1000 actinobacteria strains.</title>
        <authorList>
            <person name="Klenk H.-P."/>
        </authorList>
    </citation>
    <scope>NUCLEOTIDE SEQUENCE [LARGE SCALE GENOMIC DNA]</scope>
    <source>
        <strain evidence="3 4">DSM 14418</strain>
    </source>
</reference>
<dbReference type="InterPro" id="IPR050266">
    <property type="entry name" value="AB_hydrolase_sf"/>
</dbReference>
<feature type="domain" description="AB hydrolase-1" evidence="2">
    <location>
        <begin position="26"/>
        <end position="298"/>
    </location>
</feature>
<dbReference type="PANTHER" id="PTHR43798:SF31">
    <property type="entry name" value="AB HYDROLASE SUPERFAMILY PROTEIN YCLE"/>
    <property type="match status" value="1"/>
</dbReference>
<dbReference type="PRINTS" id="PR00111">
    <property type="entry name" value="ABHYDROLASE"/>
</dbReference>
<keyword evidence="1" id="KW-0378">Hydrolase</keyword>
<dbReference type="GO" id="GO:0016787">
    <property type="term" value="F:hydrolase activity"/>
    <property type="evidence" value="ECO:0007669"/>
    <property type="project" value="UniProtKB-KW"/>
</dbReference>
<comment type="caution">
    <text evidence="3">The sequence shown here is derived from an EMBL/GenBank/DDBJ whole genome shotgun (WGS) entry which is preliminary data.</text>
</comment>
<dbReference type="EMBL" id="RKRA01000001">
    <property type="protein sequence ID" value="RPF27196.1"/>
    <property type="molecule type" value="Genomic_DNA"/>
</dbReference>
<evidence type="ECO:0000259" key="2">
    <source>
        <dbReference type="Pfam" id="PF00561"/>
    </source>
</evidence>
<name>A0A3N4Z5X0_9MICO</name>
<dbReference type="Proteomes" id="UP000280726">
    <property type="component" value="Unassembled WGS sequence"/>
</dbReference>